<dbReference type="InterPro" id="IPR029021">
    <property type="entry name" value="Prot-tyrosine_phosphatase-like"/>
</dbReference>
<gene>
    <name evidence="3" type="ORF">BJ970_003799</name>
</gene>
<comment type="similarity">
    <text evidence="1">Belongs to the protein-tyrosine phosphatase family.</text>
</comment>
<dbReference type="GO" id="GO:0004721">
    <property type="term" value="F:phosphoprotein phosphatase activity"/>
    <property type="evidence" value="ECO:0007669"/>
    <property type="project" value="InterPro"/>
</dbReference>
<dbReference type="PROSITE" id="PS50056">
    <property type="entry name" value="TYR_PHOSPHATASE_2"/>
    <property type="match status" value="1"/>
</dbReference>
<sequence length="240" mass="26394">MSRDLLWDGGYNVRDLGELPAAAGRRIRRGAVVRSASPAFLTEAGWAQLWEHGVRTVIDLTHDDDRARPDEAMRPAALTTLRLPLDPIEDTEFWGCWGTRLNGTPLYYKPFLYRFPDRTAQVVTAIAHAEPGGVLVHCSAGRDRTGLIALVLLALAGVAADDIIADHELSHERLRPMFTRLGWPDQEPFINAALAEHGTTRRETLSAALDSFDAADHLRSGGCTDDDLAALRERLLVPAV</sequence>
<dbReference type="EMBL" id="JACHIW010000001">
    <property type="protein sequence ID" value="MBB5156265.1"/>
    <property type="molecule type" value="Genomic_DNA"/>
</dbReference>
<dbReference type="InterPro" id="IPR000387">
    <property type="entry name" value="Tyr_Pase_dom"/>
</dbReference>
<proteinExistence type="inferred from homology"/>
<evidence type="ECO:0000313" key="4">
    <source>
        <dbReference type="Proteomes" id="UP000584374"/>
    </source>
</evidence>
<feature type="domain" description="Tyrosine specific protein phosphatases" evidence="2">
    <location>
        <begin position="113"/>
        <end position="164"/>
    </location>
</feature>
<accession>A0A840QCT8</accession>
<dbReference type="PANTHER" id="PTHR31126:SF1">
    <property type="entry name" value="TYROSINE SPECIFIC PROTEIN PHOSPHATASES DOMAIN-CONTAINING PROTEIN"/>
    <property type="match status" value="1"/>
</dbReference>
<evidence type="ECO:0000259" key="2">
    <source>
        <dbReference type="PROSITE" id="PS50056"/>
    </source>
</evidence>
<evidence type="ECO:0000313" key="3">
    <source>
        <dbReference type="EMBL" id="MBB5156265.1"/>
    </source>
</evidence>
<organism evidence="3 4">
    <name type="scientific">Saccharopolyspora phatthalungensis</name>
    <dbReference type="NCBI Taxonomy" id="664693"/>
    <lineage>
        <taxon>Bacteria</taxon>
        <taxon>Bacillati</taxon>
        <taxon>Actinomycetota</taxon>
        <taxon>Actinomycetes</taxon>
        <taxon>Pseudonocardiales</taxon>
        <taxon>Pseudonocardiaceae</taxon>
        <taxon>Saccharopolyspora</taxon>
    </lineage>
</organism>
<dbReference type="RefSeq" id="WP_184727434.1">
    <property type="nucleotide sequence ID" value="NZ_JACHIW010000001.1"/>
</dbReference>
<reference evidence="3 4" key="1">
    <citation type="submission" date="2020-08" db="EMBL/GenBank/DDBJ databases">
        <title>Sequencing the genomes of 1000 actinobacteria strains.</title>
        <authorList>
            <person name="Klenk H.-P."/>
        </authorList>
    </citation>
    <scope>NUCLEOTIDE SEQUENCE [LARGE SCALE GENOMIC DNA]</scope>
    <source>
        <strain evidence="3 4">DSM 45584</strain>
    </source>
</reference>
<dbReference type="Pfam" id="PF13350">
    <property type="entry name" value="Y_phosphatase3"/>
    <property type="match status" value="1"/>
</dbReference>
<dbReference type="PROSITE" id="PS00383">
    <property type="entry name" value="TYR_PHOSPHATASE_1"/>
    <property type="match status" value="1"/>
</dbReference>
<dbReference type="AlphaFoldDB" id="A0A840QCT8"/>
<dbReference type="Proteomes" id="UP000584374">
    <property type="component" value="Unassembled WGS sequence"/>
</dbReference>
<protein>
    <recommendedName>
        <fullName evidence="2">Tyrosine specific protein phosphatases domain-containing protein</fullName>
    </recommendedName>
</protein>
<comment type="caution">
    <text evidence="3">The sequence shown here is derived from an EMBL/GenBank/DDBJ whole genome shotgun (WGS) entry which is preliminary data.</text>
</comment>
<dbReference type="InterPro" id="IPR016130">
    <property type="entry name" value="Tyr_Pase_AS"/>
</dbReference>
<name>A0A840QCT8_9PSEU</name>
<evidence type="ECO:0000256" key="1">
    <source>
        <dbReference type="ARBA" id="ARBA00009580"/>
    </source>
</evidence>
<dbReference type="SUPFAM" id="SSF52799">
    <property type="entry name" value="(Phosphotyrosine protein) phosphatases II"/>
    <property type="match status" value="1"/>
</dbReference>
<dbReference type="PANTHER" id="PTHR31126">
    <property type="entry name" value="TYROSINE-PROTEIN PHOSPHATASE"/>
    <property type="match status" value="1"/>
</dbReference>
<keyword evidence="4" id="KW-1185">Reference proteome</keyword>
<dbReference type="InterPro" id="IPR026893">
    <property type="entry name" value="Tyr/Ser_Pase_IphP-type"/>
</dbReference>
<dbReference type="Gene3D" id="3.90.190.10">
    <property type="entry name" value="Protein tyrosine phosphatase superfamily"/>
    <property type="match status" value="1"/>
</dbReference>